<organism evidence="2">
    <name type="scientific">Pseudomonas fluorescens (strain Q2-87)</name>
    <dbReference type="NCBI Taxonomy" id="1038922"/>
    <lineage>
        <taxon>Bacteria</taxon>
        <taxon>Pseudomonadati</taxon>
        <taxon>Pseudomonadota</taxon>
        <taxon>Gammaproteobacteria</taxon>
        <taxon>Pseudomonadales</taxon>
        <taxon>Pseudomonadaceae</taxon>
        <taxon>Pseudomonas</taxon>
    </lineage>
</organism>
<sequence>MNPYRPAQRPRQTSPARLPAPDLPAAKGGVINPAWRKVLITIKPYPLMACGDEVLLRWHGLNPAAQPYRYEESRFVTERRVGRNVVFVVREPHIAELDGGSLEVFYQVIGKQLPATLVSQPLQLQIGDAPSQLLAAIAKDAVGGSLDPARVPEGTALTVRPYFRMATGDRLILIASREAKALWRDVLEIEAHTVGREVSFWIDHSQIAPHVGNALSLVYVVRQGHSVRRAEPLSLNIGALVRPALKAPRILGLEDGVLEVDELQSGLTVIIENAGTEAGELVWFQCNGNYAHVEEREITEATAGQALSFVVPGAYWQEQRGRSVTLFYQVERLDDVSQRSGEVTVQVRSMVQG</sequence>
<evidence type="ECO:0000313" key="2">
    <source>
        <dbReference type="EMBL" id="EJL05209.1"/>
    </source>
</evidence>
<protein>
    <submittedName>
        <fullName evidence="2">Uncharacterized protein</fullName>
    </submittedName>
</protein>
<dbReference type="AlphaFoldDB" id="J2YE86"/>
<comment type="caution">
    <text evidence="2">The sequence shown here is derived from an EMBL/GenBank/DDBJ whole genome shotgun (WGS) entry which is preliminary data.</text>
</comment>
<dbReference type="PATRIC" id="fig|1038922.3.peg.2213"/>
<reference evidence="2" key="1">
    <citation type="journal article" date="2012" name="PLoS Genet.">
        <title>Comparative Genomics of Plant-Associated Pseudomonas spp.: Insights into Diversity and Inheritance of Traits Involved in Multitrophic Interactions.</title>
        <authorList>
            <person name="Loper J.E."/>
            <person name="Hassan K.A."/>
            <person name="Mavrodi D.V."/>
            <person name="Davis E.W.II."/>
            <person name="Lim C.K."/>
            <person name="Shaffer B.T."/>
            <person name="Elbourne L.D."/>
            <person name="Stockwell V.O."/>
            <person name="Hartney S.L."/>
            <person name="Breakwell K."/>
            <person name="Henkels M.D."/>
            <person name="Tetu S.G."/>
            <person name="Rangel L.I."/>
            <person name="Kidarsa T.A."/>
            <person name="Wilson N.L."/>
            <person name="van de Mortel J.E."/>
            <person name="Song C."/>
            <person name="Blumhagen R."/>
            <person name="Radune D."/>
            <person name="Hostetler J.B."/>
            <person name="Brinkac L.M."/>
            <person name="Durkin A.S."/>
            <person name="Kluepfel D.A."/>
            <person name="Wechter W.P."/>
            <person name="Anderson A.J."/>
            <person name="Kim Y.C."/>
            <person name="Pierson L.S.III."/>
            <person name="Pierson E.A."/>
            <person name="Lindow S.E."/>
            <person name="Kobayashi D.Y."/>
            <person name="Raaijmakers J.M."/>
            <person name="Weller D.M."/>
            <person name="Thomashow L.S."/>
            <person name="Allen A.E."/>
            <person name="Paulsen I.T."/>
        </authorList>
    </citation>
    <scope>NUCLEOTIDE SEQUENCE [LARGE SCALE GENOMIC DNA]</scope>
    <source>
        <strain evidence="2">Q2-87</strain>
    </source>
</reference>
<feature type="region of interest" description="Disordered" evidence="1">
    <location>
        <begin position="1"/>
        <end position="23"/>
    </location>
</feature>
<dbReference type="Proteomes" id="UP000007289">
    <property type="component" value="Chromosome"/>
</dbReference>
<accession>J2YE86</accession>
<dbReference type="HOGENOM" id="CLU_857556_0_0_6"/>
<dbReference type="EMBL" id="AGBM01000001">
    <property type="protein sequence ID" value="EJL05209.1"/>
    <property type="molecule type" value="Genomic_DNA"/>
</dbReference>
<proteinExistence type="predicted"/>
<gene>
    <name evidence="2" type="ORF">PflQ2_3298</name>
</gene>
<dbReference type="RefSeq" id="WP_003182772.1">
    <property type="nucleotide sequence ID" value="NZ_CM001558.1"/>
</dbReference>
<name>J2YE86_PSEFQ</name>
<dbReference type="eggNOG" id="COG5492">
    <property type="taxonomic scope" value="Bacteria"/>
</dbReference>
<evidence type="ECO:0000256" key="1">
    <source>
        <dbReference type="SAM" id="MobiDB-lite"/>
    </source>
</evidence>